<dbReference type="GO" id="GO:0016137">
    <property type="term" value="P:glycoside metabolic process"/>
    <property type="evidence" value="ECO:0007669"/>
    <property type="project" value="UniProtKB-ARBA"/>
</dbReference>
<comment type="caution">
    <text evidence="2">The sequence shown here is derived from an EMBL/GenBank/DDBJ whole genome shotgun (WGS) entry which is preliminary data.</text>
</comment>
<dbReference type="OrthoDB" id="116799at2"/>
<gene>
    <name evidence="2" type="ORF">FHU35_121099</name>
</gene>
<dbReference type="InterPro" id="IPR003737">
    <property type="entry name" value="GlcNAc_PI_deacetylase-related"/>
</dbReference>
<dbReference type="AlphaFoldDB" id="A0A561U9S0"/>
<name>A0A561U9S0_9PSEU</name>
<evidence type="ECO:0000256" key="1">
    <source>
        <dbReference type="ARBA" id="ARBA00022833"/>
    </source>
</evidence>
<reference evidence="2 3" key="1">
    <citation type="submission" date="2019-06" db="EMBL/GenBank/DDBJ databases">
        <title>Sequencing the genomes of 1000 actinobacteria strains.</title>
        <authorList>
            <person name="Klenk H.-P."/>
        </authorList>
    </citation>
    <scope>NUCLEOTIDE SEQUENCE [LARGE SCALE GENOMIC DNA]</scope>
    <source>
        <strain evidence="2 3">DSM 46699</strain>
    </source>
</reference>
<dbReference type="EMBL" id="VIWX01000002">
    <property type="protein sequence ID" value="TWF96098.1"/>
    <property type="molecule type" value="Genomic_DNA"/>
</dbReference>
<dbReference type="RefSeq" id="WP_145739540.1">
    <property type="nucleotide sequence ID" value="NZ_VIWX01000002.1"/>
</dbReference>
<dbReference type="SUPFAM" id="SSF102588">
    <property type="entry name" value="LmbE-like"/>
    <property type="match status" value="1"/>
</dbReference>
<dbReference type="Pfam" id="PF02585">
    <property type="entry name" value="PIG-L"/>
    <property type="match status" value="1"/>
</dbReference>
<protein>
    <submittedName>
        <fullName evidence="2">LmbE family N-acetylglucosaminyl deacetylase</fullName>
    </submittedName>
</protein>
<accession>A0A561U9S0</accession>
<evidence type="ECO:0000313" key="3">
    <source>
        <dbReference type="Proteomes" id="UP000316184"/>
    </source>
</evidence>
<dbReference type="Proteomes" id="UP000316184">
    <property type="component" value="Unassembled WGS sequence"/>
</dbReference>
<organism evidence="2 3">
    <name type="scientific">Saccharopolyspora dendranthemae</name>
    <dbReference type="NCBI Taxonomy" id="1181886"/>
    <lineage>
        <taxon>Bacteria</taxon>
        <taxon>Bacillati</taxon>
        <taxon>Actinomycetota</taxon>
        <taxon>Actinomycetes</taxon>
        <taxon>Pseudonocardiales</taxon>
        <taxon>Pseudonocardiaceae</taxon>
        <taxon>Saccharopolyspora</taxon>
    </lineage>
</organism>
<keyword evidence="1" id="KW-0862">Zinc</keyword>
<keyword evidence="3" id="KW-1185">Reference proteome</keyword>
<dbReference type="Gene3D" id="3.40.50.10320">
    <property type="entry name" value="LmbE-like"/>
    <property type="match status" value="1"/>
</dbReference>
<dbReference type="InterPro" id="IPR024078">
    <property type="entry name" value="LmbE-like_dom_sf"/>
</dbReference>
<sequence length="246" mass="27407">MDCLNGDDFLAHQRVLVIAPHADDETYGCAGSIARIKSLGGEVYVVVGSVASIEQYGGEQTSGLRTVTADTRISEFQSVAELLKVDDWEVLFSGPDQHMALDTVPRRELARLLERDARLSLDNVRPSMVMIPAISYNQDHEALFRACVTATRPCSPGDRHFVPHVLCYDNTSLFWTPERERFAPSLFVDISEFLQIKLQALALHTSQVKDPLYHGSPEGMELQSRWRGREISAEAAEGYAAMRVVL</sequence>
<evidence type="ECO:0000313" key="2">
    <source>
        <dbReference type="EMBL" id="TWF96098.1"/>
    </source>
</evidence>
<proteinExistence type="predicted"/>